<accession>A0A7R8WVG1</accession>
<protein>
    <recommendedName>
        <fullName evidence="4">Enolase</fullName>
        <ecNumber evidence="3">4.2.1.11</ecNumber>
    </recommendedName>
    <alternativeName>
        <fullName evidence="8">2-phospho-D-glycerate hydro-lyase</fullName>
    </alternativeName>
    <alternativeName>
        <fullName evidence="9">2-phosphoglycerate dehydratase</fullName>
    </alternativeName>
</protein>
<dbReference type="GO" id="GO:0000015">
    <property type="term" value="C:phosphopyruvate hydratase complex"/>
    <property type="evidence" value="ECO:0007669"/>
    <property type="project" value="InterPro"/>
</dbReference>
<dbReference type="SUPFAM" id="SSF51604">
    <property type="entry name" value="Enolase C-terminal domain-like"/>
    <property type="match status" value="1"/>
</dbReference>
<feature type="non-terminal residue" evidence="10">
    <location>
        <position position="214"/>
    </location>
</feature>
<organism evidence="10">
    <name type="scientific">Cyprideis torosa</name>
    <dbReference type="NCBI Taxonomy" id="163714"/>
    <lineage>
        <taxon>Eukaryota</taxon>
        <taxon>Metazoa</taxon>
        <taxon>Ecdysozoa</taxon>
        <taxon>Arthropoda</taxon>
        <taxon>Crustacea</taxon>
        <taxon>Oligostraca</taxon>
        <taxon>Ostracoda</taxon>
        <taxon>Podocopa</taxon>
        <taxon>Podocopida</taxon>
        <taxon>Cytherocopina</taxon>
        <taxon>Cytheroidea</taxon>
        <taxon>Cytherideidae</taxon>
        <taxon>Cyprideis</taxon>
    </lineage>
</organism>
<evidence type="ECO:0000256" key="7">
    <source>
        <dbReference type="ARBA" id="ARBA00023239"/>
    </source>
</evidence>
<dbReference type="GO" id="GO:0006096">
    <property type="term" value="P:glycolytic process"/>
    <property type="evidence" value="ECO:0007669"/>
    <property type="project" value="UniProtKB-UniPathway"/>
</dbReference>
<evidence type="ECO:0000313" key="10">
    <source>
        <dbReference type="EMBL" id="CAD7237961.1"/>
    </source>
</evidence>
<dbReference type="InterPro" id="IPR036849">
    <property type="entry name" value="Enolase-like_C_sf"/>
</dbReference>
<dbReference type="Pfam" id="PF03952">
    <property type="entry name" value="Enolase_N"/>
    <property type="match status" value="1"/>
</dbReference>
<dbReference type="InterPro" id="IPR020810">
    <property type="entry name" value="Enolase_C"/>
</dbReference>
<dbReference type="EC" id="4.2.1.11" evidence="3"/>
<dbReference type="Gene3D" id="3.20.20.120">
    <property type="entry name" value="Enolase-like C-terminal domain"/>
    <property type="match status" value="1"/>
</dbReference>
<keyword evidence="7" id="KW-0456">Lyase</keyword>
<dbReference type="Gene3D" id="3.30.390.10">
    <property type="entry name" value="Enolase-like, N-terminal domain"/>
    <property type="match status" value="1"/>
</dbReference>
<evidence type="ECO:0000256" key="6">
    <source>
        <dbReference type="ARBA" id="ARBA00023152"/>
    </source>
</evidence>
<dbReference type="PANTHER" id="PTHR11902:SF1">
    <property type="entry name" value="ENOLASE"/>
    <property type="match status" value="1"/>
</dbReference>
<evidence type="ECO:0000256" key="4">
    <source>
        <dbReference type="ARBA" id="ARBA00017068"/>
    </source>
</evidence>
<evidence type="ECO:0000256" key="3">
    <source>
        <dbReference type="ARBA" id="ARBA00012058"/>
    </source>
</evidence>
<sequence length="214" mass="23006">MVPSGASTGEHEALELRDGEKRYLGKGVRKAVANVNEKIRPEILGKECNYEKIDMLMLELDGTPNKAVLGANAILGVSLACAKAAASDKNKPLYSYLGGQRAKLLPIPMMNIVNGGEHADNTIDIQEFMIMPHGFATFSRALQAACEIFHTLKQLLMKKGLSTSVGDEGGFAPNLGSNEEALQFIMKAIDKAGYKGKVSIALDVAASSFYNKKT</sequence>
<dbReference type="UniPathway" id="UPA00109">
    <property type="reaction ID" value="UER00187"/>
</dbReference>
<dbReference type="AlphaFoldDB" id="A0A7R8WVG1"/>
<keyword evidence="5" id="KW-0460">Magnesium</keyword>
<dbReference type="InterPro" id="IPR029017">
    <property type="entry name" value="Enolase-like_N"/>
</dbReference>
<evidence type="ECO:0000256" key="9">
    <source>
        <dbReference type="ARBA" id="ARBA00032132"/>
    </source>
</evidence>
<dbReference type="PANTHER" id="PTHR11902">
    <property type="entry name" value="ENOLASE"/>
    <property type="match status" value="1"/>
</dbReference>
<dbReference type="SMART" id="SM01192">
    <property type="entry name" value="Enolase_C"/>
    <property type="match status" value="1"/>
</dbReference>
<keyword evidence="6" id="KW-0324">Glycolysis</keyword>
<comment type="similarity">
    <text evidence="2">Belongs to the enolase family.</text>
</comment>
<evidence type="ECO:0000256" key="8">
    <source>
        <dbReference type="ARBA" id="ARBA00031125"/>
    </source>
</evidence>
<dbReference type="EMBL" id="OB694191">
    <property type="protein sequence ID" value="CAD7237961.1"/>
    <property type="molecule type" value="Genomic_DNA"/>
</dbReference>
<gene>
    <name evidence="10" type="ORF">CTOB1V02_LOCUS15776</name>
</gene>
<proteinExistence type="inferred from homology"/>
<reference evidence="10" key="1">
    <citation type="submission" date="2020-11" db="EMBL/GenBank/DDBJ databases">
        <authorList>
            <person name="Tran Van P."/>
        </authorList>
    </citation>
    <scope>NUCLEOTIDE SEQUENCE</scope>
</reference>
<evidence type="ECO:0000256" key="1">
    <source>
        <dbReference type="ARBA" id="ARBA00005031"/>
    </source>
</evidence>
<dbReference type="InterPro" id="IPR000941">
    <property type="entry name" value="Enolase"/>
</dbReference>
<dbReference type="SUPFAM" id="SSF54826">
    <property type="entry name" value="Enolase N-terminal domain-like"/>
    <property type="match status" value="1"/>
</dbReference>
<dbReference type="OrthoDB" id="1739814at2759"/>
<dbReference type="InterPro" id="IPR020811">
    <property type="entry name" value="Enolase_N"/>
</dbReference>
<dbReference type="GO" id="GO:0000287">
    <property type="term" value="F:magnesium ion binding"/>
    <property type="evidence" value="ECO:0007669"/>
    <property type="project" value="InterPro"/>
</dbReference>
<dbReference type="PRINTS" id="PR00148">
    <property type="entry name" value="ENOLASE"/>
</dbReference>
<comment type="pathway">
    <text evidence="1">Carbohydrate degradation; glycolysis; pyruvate from D-glyceraldehyde 3-phosphate: step 4/5.</text>
</comment>
<dbReference type="SMART" id="SM01193">
    <property type="entry name" value="Enolase_N"/>
    <property type="match status" value="1"/>
</dbReference>
<name>A0A7R8WVG1_9CRUS</name>
<evidence type="ECO:0000256" key="5">
    <source>
        <dbReference type="ARBA" id="ARBA00022842"/>
    </source>
</evidence>
<dbReference type="GO" id="GO:0004634">
    <property type="term" value="F:phosphopyruvate hydratase activity"/>
    <property type="evidence" value="ECO:0007669"/>
    <property type="project" value="UniProtKB-EC"/>
</dbReference>
<dbReference type="Pfam" id="PF00113">
    <property type="entry name" value="Enolase_C"/>
    <property type="match status" value="1"/>
</dbReference>
<evidence type="ECO:0000256" key="2">
    <source>
        <dbReference type="ARBA" id="ARBA00009604"/>
    </source>
</evidence>